<dbReference type="EMBL" id="CP054139">
    <property type="protein sequence ID" value="QKJ28757.1"/>
    <property type="molecule type" value="Genomic_DNA"/>
</dbReference>
<organism evidence="3 4">
    <name type="scientific">Mucilaginibacter mali</name>
    <dbReference type="NCBI Taxonomy" id="2740462"/>
    <lineage>
        <taxon>Bacteria</taxon>
        <taxon>Pseudomonadati</taxon>
        <taxon>Bacteroidota</taxon>
        <taxon>Sphingobacteriia</taxon>
        <taxon>Sphingobacteriales</taxon>
        <taxon>Sphingobacteriaceae</taxon>
        <taxon>Mucilaginibacter</taxon>
    </lineage>
</organism>
<feature type="chain" id="PRO_5028962140" evidence="1">
    <location>
        <begin position="24"/>
        <end position="200"/>
    </location>
</feature>
<dbReference type="InterPro" id="IPR021255">
    <property type="entry name" value="DUF2807"/>
</dbReference>
<dbReference type="AlphaFoldDB" id="A0A7D4TVR0"/>
<evidence type="ECO:0000313" key="4">
    <source>
        <dbReference type="Proteomes" id="UP000505355"/>
    </source>
</evidence>
<dbReference type="KEGG" id="mmab:HQ865_02940"/>
<dbReference type="RefSeq" id="WP_173413456.1">
    <property type="nucleotide sequence ID" value="NZ_CP054139.1"/>
</dbReference>
<feature type="domain" description="Putative auto-transporter adhesin head GIN" evidence="2">
    <location>
        <begin position="39"/>
        <end position="186"/>
    </location>
</feature>
<keyword evidence="1" id="KW-0732">Signal</keyword>
<evidence type="ECO:0000256" key="1">
    <source>
        <dbReference type="SAM" id="SignalP"/>
    </source>
</evidence>
<keyword evidence="4" id="KW-1185">Reference proteome</keyword>
<dbReference type="Gene3D" id="2.160.20.120">
    <property type="match status" value="1"/>
</dbReference>
<name>A0A7D4TVR0_9SPHI</name>
<evidence type="ECO:0000313" key="3">
    <source>
        <dbReference type="EMBL" id="QKJ28757.1"/>
    </source>
</evidence>
<reference evidence="3 4" key="1">
    <citation type="submission" date="2020-05" db="EMBL/GenBank/DDBJ databases">
        <title>Mucilaginibacter mali sp. nov.</title>
        <authorList>
            <person name="Kim H.S."/>
            <person name="Lee K.C."/>
            <person name="Suh M.K."/>
            <person name="Kim J.-S."/>
            <person name="Han K.-I."/>
            <person name="Eom M.K."/>
            <person name="Shin Y.K."/>
            <person name="Lee J.-S."/>
        </authorList>
    </citation>
    <scope>NUCLEOTIDE SEQUENCE [LARGE SCALE GENOMIC DNA]</scope>
    <source>
        <strain evidence="3 4">G2-14</strain>
    </source>
</reference>
<dbReference type="Pfam" id="PF10988">
    <property type="entry name" value="DUF2807"/>
    <property type="match status" value="1"/>
</dbReference>
<accession>A0A7D4TVR0</accession>
<dbReference type="Proteomes" id="UP000505355">
    <property type="component" value="Chromosome"/>
</dbReference>
<gene>
    <name evidence="3" type="ORF">HQ865_02940</name>
</gene>
<evidence type="ECO:0000259" key="2">
    <source>
        <dbReference type="Pfam" id="PF10988"/>
    </source>
</evidence>
<proteinExistence type="predicted"/>
<sequence length="200" mass="21589">MKTSIITLATLLAIATISNTAFAADKKDKTVTVINEAKNFNKIEVRGNVEVYLTNGPANSVKAYNNYYGESALVQNQNGTLRISSFSKEALVVYVTADDLSAITLYDNAYIKTGKNFSSLDLTVNLFDTATAQLDIQTVNASININNRAKADLVGKVENCDMQVNQASTVNSTNFVAGSLTKKVNGFVTEVKSNQELAIL</sequence>
<protein>
    <submittedName>
        <fullName evidence="3">DUF2807 domain-containing protein</fullName>
    </submittedName>
</protein>
<feature type="signal peptide" evidence="1">
    <location>
        <begin position="1"/>
        <end position="23"/>
    </location>
</feature>